<comment type="caution">
    <text evidence="6">The sequence shown here is derived from an EMBL/GenBank/DDBJ whole genome shotgun (WGS) entry which is preliminary data.</text>
</comment>
<feature type="domain" description="NAD-dependent epimerase/dehydratase" evidence="5">
    <location>
        <begin position="23"/>
        <end position="271"/>
    </location>
</feature>
<organism evidence="6 7">
    <name type="scientific">Ideonella azotifigens</name>
    <dbReference type="NCBI Taxonomy" id="513160"/>
    <lineage>
        <taxon>Bacteria</taxon>
        <taxon>Pseudomonadati</taxon>
        <taxon>Pseudomonadota</taxon>
        <taxon>Betaproteobacteria</taxon>
        <taxon>Burkholderiales</taxon>
        <taxon>Sphaerotilaceae</taxon>
        <taxon>Ideonella</taxon>
    </lineage>
</organism>
<dbReference type="Proteomes" id="UP001500279">
    <property type="component" value="Unassembled WGS sequence"/>
</dbReference>
<evidence type="ECO:0000256" key="4">
    <source>
        <dbReference type="ARBA" id="ARBA00023239"/>
    </source>
</evidence>
<comment type="cofactor">
    <cofactor evidence="1">
        <name>NAD(+)</name>
        <dbReference type="ChEBI" id="CHEBI:57540"/>
    </cofactor>
</comment>
<evidence type="ECO:0000256" key="1">
    <source>
        <dbReference type="ARBA" id="ARBA00001911"/>
    </source>
</evidence>
<keyword evidence="4" id="KW-0456">Lyase</keyword>
<dbReference type="RefSeq" id="WP_141284141.1">
    <property type="nucleotide sequence ID" value="NZ_VIDT01000003.1"/>
</dbReference>
<dbReference type="InterPro" id="IPR036291">
    <property type="entry name" value="NAD(P)-bd_dom_sf"/>
</dbReference>
<dbReference type="EMBL" id="BAAAEW010000014">
    <property type="protein sequence ID" value="GAA0751464.1"/>
    <property type="molecule type" value="Genomic_DNA"/>
</dbReference>
<dbReference type="Pfam" id="PF01370">
    <property type="entry name" value="Epimerase"/>
    <property type="match status" value="1"/>
</dbReference>
<keyword evidence="3" id="KW-0520">NAD</keyword>
<keyword evidence="2" id="KW-0210">Decarboxylase</keyword>
<dbReference type="InterPro" id="IPR044516">
    <property type="entry name" value="UXS-like"/>
</dbReference>
<evidence type="ECO:0000259" key="5">
    <source>
        <dbReference type="Pfam" id="PF01370"/>
    </source>
</evidence>
<protein>
    <submittedName>
        <fullName evidence="6">NAD-dependent epimerase/dehydratase family protein</fullName>
    </submittedName>
</protein>
<evidence type="ECO:0000256" key="3">
    <source>
        <dbReference type="ARBA" id="ARBA00023027"/>
    </source>
</evidence>
<evidence type="ECO:0000313" key="7">
    <source>
        <dbReference type="Proteomes" id="UP001500279"/>
    </source>
</evidence>
<gene>
    <name evidence="6" type="ORF">GCM10009107_24210</name>
</gene>
<dbReference type="SUPFAM" id="SSF51735">
    <property type="entry name" value="NAD(P)-binding Rossmann-fold domains"/>
    <property type="match status" value="1"/>
</dbReference>
<keyword evidence="7" id="KW-1185">Reference proteome</keyword>
<evidence type="ECO:0000313" key="6">
    <source>
        <dbReference type="EMBL" id="GAA0751464.1"/>
    </source>
</evidence>
<dbReference type="Gene3D" id="3.40.50.720">
    <property type="entry name" value="NAD(P)-binding Rossmann-like Domain"/>
    <property type="match status" value="1"/>
</dbReference>
<proteinExistence type="predicted"/>
<evidence type="ECO:0000256" key="2">
    <source>
        <dbReference type="ARBA" id="ARBA00022793"/>
    </source>
</evidence>
<dbReference type="InterPro" id="IPR001509">
    <property type="entry name" value="Epimerase_deHydtase"/>
</dbReference>
<sequence length="347" mass="37833">MVGDIDAIVARDLDWQVLSGLRVVVTGAGGFLGGYLTRTLLALHRLGKVSQPVRVVALVRDLERARRLYANSPDARLLEFVEWDLNEIAVPELGDVHYVLHAASQASPRFYGTDPVGTMLPNTVGTASLLEALRRGGDARGFLFVSSAEVYGAVRAEELIGESNYGLVDPILVRSCYAESKRMGEAMCVAWNHQHGVPTYIVRPFHTYGPGLTANDGRVFADFAFNVARGENIVMNSDGTARRAFCYASDATAGFLTVLLKGEPVVPYNVANSSAELSVMELADLLVGLYPEKGLQVDRRVDTGGKDYLPSTFNRLVPDTARMESLGWKAEISPAVGFRRMIEAHQQ</sequence>
<reference evidence="7" key="1">
    <citation type="journal article" date="2019" name="Int. J. Syst. Evol. Microbiol.">
        <title>The Global Catalogue of Microorganisms (GCM) 10K type strain sequencing project: providing services to taxonomists for standard genome sequencing and annotation.</title>
        <authorList>
            <consortium name="The Broad Institute Genomics Platform"/>
            <consortium name="The Broad Institute Genome Sequencing Center for Infectious Disease"/>
            <person name="Wu L."/>
            <person name="Ma J."/>
        </authorList>
    </citation>
    <scope>NUCLEOTIDE SEQUENCE [LARGE SCALE GENOMIC DNA]</scope>
    <source>
        <strain evidence="7">JCM 15503</strain>
    </source>
</reference>
<dbReference type="PANTHER" id="PTHR43078:SF7">
    <property type="entry name" value="UDP-GLUCURONATE DECARBOXYLASE"/>
    <property type="match status" value="1"/>
</dbReference>
<accession>A0ABP3VAD4</accession>
<name>A0ABP3VAD4_9BURK</name>
<dbReference type="PANTHER" id="PTHR43078">
    <property type="entry name" value="UDP-GLUCURONIC ACID DECARBOXYLASE-RELATED"/>
    <property type="match status" value="1"/>
</dbReference>